<protein>
    <submittedName>
        <fullName evidence="4">Efflux RND transporter periplasmic adaptor subunit</fullName>
    </submittedName>
</protein>
<accession>A0A3E1NG88</accession>
<dbReference type="InterPro" id="IPR058792">
    <property type="entry name" value="Beta-barrel_RND_2"/>
</dbReference>
<dbReference type="GO" id="GO:1990281">
    <property type="term" value="C:efflux pump complex"/>
    <property type="evidence" value="ECO:0007669"/>
    <property type="project" value="TreeGrafter"/>
</dbReference>
<dbReference type="Gene3D" id="2.40.420.20">
    <property type="match status" value="1"/>
</dbReference>
<dbReference type="EMBL" id="QTJU01000007">
    <property type="protein sequence ID" value="RFM26808.1"/>
    <property type="molecule type" value="Genomic_DNA"/>
</dbReference>
<name>A0A3E1NG88_9BACT</name>
<evidence type="ECO:0000256" key="1">
    <source>
        <dbReference type="ARBA" id="ARBA00009477"/>
    </source>
</evidence>
<evidence type="ECO:0000259" key="2">
    <source>
        <dbReference type="Pfam" id="PF25917"/>
    </source>
</evidence>
<evidence type="ECO:0000313" key="4">
    <source>
        <dbReference type="EMBL" id="RFM26808.1"/>
    </source>
</evidence>
<dbReference type="GO" id="GO:0015562">
    <property type="term" value="F:efflux transmembrane transporter activity"/>
    <property type="evidence" value="ECO:0007669"/>
    <property type="project" value="TreeGrafter"/>
</dbReference>
<comment type="similarity">
    <text evidence="1">Belongs to the membrane fusion protein (MFP) (TC 8.A.1) family.</text>
</comment>
<dbReference type="FunFam" id="2.40.30.170:FF:000010">
    <property type="entry name" value="Efflux RND transporter periplasmic adaptor subunit"/>
    <property type="match status" value="1"/>
</dbReference>
<reference evidence="4 5" key="1">
    <citation type="submission" date="2018-08" db="EMBL/GenBank/DDBJ databases">
        <title>Chitinophagaceae sp. K23C18032701, a novel bacterium isolated from forest soil.</title>
        <authorList>
            <person name="Wang C."/>
        </authorList>
    </citation>
    <scope>NUCLEOTIDE SEQUENCE [LARGE SCALE GENOMIC DNA]</scope>
    <source>
        <strain evidence="4 5">K23C18032701</strain>
    </source>
</reference>
<feature type="domain" description="Multidrug resistance protein MdtA-like barrel-sandwich hybrid" evidence="2">
    <location>
        <begin position="86"/>
        <end position="205"/>
    </location>
</feature>
<evidence type="ECO:0000313" key="5">
    <source>
        <dbReference type="Proteomes" id="UP000261284"/>
    </source>
</evidence>
<dbReference type="NCBIfam" id="TIGR01730">
    <property type="entry name" value="RND_mfp"/>
    <property type="match status" value="1"/>
</dbReference>
<dbReference type="Gene3D" id="2.40.50.100">
    <property type="match status" value="1"/>
</dbReference>
<dbReference type="InterPro" id="IPR006143">
    <property type="entry name" value="RND_pump_MFP"/>
</dbReference>
<dbReference type="InterPro" id="IPR058625">
    <property type="entry name" value="MdtA-like_BSH"/>
</dbReference>
<dbReference type="Proteomes" id="UP000261284">
    <property type="component" value="Unassembled WGS sequence"/>
</dbReference>
<dbReference type="AlphaFoldDB" id="A0A3E1NG88"/>
<organism evidence="4 5">
    <name type="scientific">Deminuibacter soli</name>
    <dbReference type="NCBI Taxonomy" id="2291815"/>
    <lineage>
        <taxon>Bacteria</taxon>
        <taxon>Pseudomonadati</taxon>
        <taxon>Bacteroidota</taxon>
        <taxon>Chitinophagia</taxon>
        <taxon>Chitinophagales</taxon>
        <taxon>Chitinophagaceae</taxon>
        <taxon>Deminuibacter</taxon>
    </lineage>
</organism>
<gene>
    <name evidence="4" type="ORF">DXN05_17620</name>
</gene>
<dbReference type="PANTHER" id="PTHR30469">
    <property type="entry name" value="MULTIDRUG RESISTANCE PROTEIN MDTA"/>
    <property type="match status" value="1"/>
</dbReference>
<comment type="caution">
    <text evidence="4">The sequence shown here is derived from an EMBL/GenBank/DDBJ whole genome shotgun (WGS) entry which is preliminary data.</text>
</comment>
<keyword evidence="5" id="KW-1185">Reference proteome</keyword>
<dbReference type="Pfam" id="PF25954">
    <property type="entry name" value="Beta-barrel_RND_2"/>
    <property type="match status" value="1"/>
</dbReference>
<dbReference type="Gene3D" id="2.40.30.170">
    <property type="match status" value="1"/>
</dbReference>
<evidence type="ECO:0000259" key="3">
    <source>
        <dbReference type="Pfam" id="PF25954"/>
    </source>
</evidence>
<dbReference type="Pfam" id="PF25917">
    <property type="entry name" value="BSH_RND"/>
    <property type="match status" value="1"/>
</dbReference>
<proteinExistence type="inferred from homology"/>
<dbReference type="SUPFAM" id="SSF111369">
    <property type="entry name" value="HlyD-like secretion proteins"/>
    <property type="match status" value="1"/>
</dbReference>
<feature type="domain" description="CusB-like beta-barrel" evidence="3">
    <location>
        <begin position="209"/>
        <end position="285"/>
    </location>
</feature>
<sequence>MQQSTFTMHVIFTRAAVVFRSGYIAAVLVILQSCSSPGGKQHNNTDTGSIAIPVVVSRTQSLQQAGVLVLSGSAEANTTTNASFSVSGKATTVVPKEGDAIDKGVLLAALDAASYQYSLDAANAELMKATDVFNRATIMKNRESLTEADYQKATAALQQAQALQKQATKALHDTRLYAPASGIVAKRNIEPGENVAMGIPVFTIVSIQPVYIKANVPEAEIARVHKGQTVQVTIPALNRQFSGTITEIGAVADAVSRAYTVKVTVPNKEQQIRAGMIANATLQTNASSTRTMLPGTAVLHDPDGTSFLFIADSLKKRAYKRNVSIGQLAGSEVEITSGLTGSELIVTGGQQKLQDGAFIEFKAPHP</sequence>